<protein>
    <recommendedName>
        <fullName evidence="1">HNH nuclease domain-containing protein</fullName>
    </recommendedName>
</protein>
<accession>A0A409YMT5</accession>
<reference evidence="2 3" key="1">
    <citation type="journal article" date="2018" name="Evol. Lett.">
        <title>Horizontal gene cluster transfer increased hallucinogenic mushroom diversity.</title>
        <authorList>
            <person name="Reynolds H.T."/>
            <person name="Vijayakumar V."/>
            <person name="Gluck-Thaler E."/>
            <person name="Korotkin H.B."/>
            <person name="Matheny P.B."/>
            <person name="Slot J.C."/>
        </authorList>
    </citation>
    <scope>NUCLEOTIDE SEQUENCE [LARGE SCALE GENOMIC DNA]</scope>
    <source>
        <strain evidence="2 3">2629</strain>
    </source>
</reference>
<dbReference type="OrthoDB" id="2104739at2759"/>
<dbReference type="InParanoid" id="A0A409YMT5"/>
<evidence type="ECO:0000259" key="1">
    <source>
        <dbReference type="Pfam" id="PF13391"/>
    </source>
</evidence>
<evidence type="ECO:0000313" key="2">
    <source>
        <dbReference type="EMBL" id="PPR03894.1"/>
    </source>
</evidence>
<name>A0A409YMT5_9AGAR</name>
<dbReference type="AlphaFoldDB" id="A0A409YMT5"/>
<gene>
    <name evidence="2" type="ORF">CVT24_008125</name>
</gene>
<organism evidence="2 3">
    <name type="scientific">Panaeolus cyanescens</name>
    <dbReference type="NCBI Taxonomy" id="181874"/>
    <lineage>
        <taxon>Eukaryota</taxon>
        <taxon>Fungi</taxon>
        <taxon>Dikarya</taxon>
        <taxon>Basidiomycota</taxon>
        <taxon>Agaricomycotina</taxon>
        <taxon>Agaricomycetes</taxon>
        <taxon>Agaricomycetidae</taxon>
        <taxon>Agaricales</taxon>
        <taxon>Agaricineae</taxon>
        <taxon>Galeropsidaceae</taxon>
        <taxon>Panaeolus</taxon>
    </lineage>
</organism>
<proteinExistence type="predicted"/>
<sequence length="733" mass="83366">MTTSTLSDDSQRITQIMLEGYVNLPTLTDLQKESSIFKQKIFIDAYNKCATLHDKVNLMQRYTAKMLIAFMRYAMEIDAQYYIAKEINMCLNHKTLAALATIYDVGLLLLRSPGPTPELKHVEAHARASFEEHEQELMSNFQYCYGDSAFNASKKLVMERDGNRCIITGLLSSTSQAQITDRKAKLQSIIEDPTTVAIEYAHIFPQSWNQFDPDESEEKQIKKITTLAPPKRPRSHSYQVMRPNKEYNFKHVTFTSPDVARLPPPDPRFLALHGNLAQIAHSCGFHYRKKLAKETFLGKSVEDDVAEVLDRVKIVDISKGQFTTRTIITLDDIGRKLLLGANLQLLNLQKLQFDDVLFKNEKSVADAYSLCLWLEEKYRNTPMVIMMARILGYLMIEAPTVEGCMALSRDILFCRQSGPGLVSVAILYLVSLIHLSTVTVHKHAATTKGHEAILDEMDLRQSFEDTKCQISMLYAPPSKTALTRSQAIVLNRDENRCLATKKGPVHFNAKEIHNTKDLLNHVSLPNDDHNQYAHIIPQSLNLPGKTPDAEEKKKKIREMTWTVIYRYSGIDMRTEFLDDNIHKPSNLMTLSEDVHHMFDCLQLCFEAVPNAPHTYCIRTTVAHRLNGKVVDFRRQPTVDESILPDPRYLRLHERITKVAQYSGFSNRAAVLAGAFDDEKKSMEDIEEMIQSLTLSVFTAQEGDELMETTISNLGVDKIDKSKIEAEQKQAVDN</sequence>
<dbReference type="Pfam" id="PF13391">
    <property type="entry name" value="HNH_2"/>
    <property type="match status" value="1"/>
</dbReference>
<dbReference type="EMBL" id="NHTK01001010">
    <property type="protein sequence ID" value="PPR03894.1"/>
    <property type="molecule type" value="Genomic_DNA"/>
</dbReference>
<dbReference type="Proteomes" id="UP000284842">
    <property type="component" value="Unassembled WGS sequence"/>
</dbReference>
<dbReference type="InterPro" id="IPR003615">
    <property type="entry name" value="HNH_nuc"/>
</dbReference>
<keyword evidence="3" id="KW-1185">Reference proteome</keyword>
<feature type="domain" description="HNH nuclease" evidence="1">
    <location>
        <begin position="531"/>
        <end position="605"/>
    </location>
</feature>
<evidence type="ECO:0000313" key="3">
    <source>
        <dbReference type="Proteomes" id="UP000284842"/>
    </source>
</evidence>
<comment type="caution">
    <text evidence="2">The sequence shown here is derived from an EMBL/GenBank/DDBJ whole genome shotgun (WGS) entry which is preliminary data.</text>
</comment>